<accession>A0ABS6DUK1</accession>
<dbReference type="RefSeq" id="WP_216568115.1">
    <property type="nucleotide sequence ID" value="NZ_JAHLOQ010000001.1"/>
</dbReference>
<comment type="caution">
    <text evidence="1">The sequence shown here is derived from an EMBL/GenBank/DDBJ whole genome shotgun (WGS) entry which is preliminary data.</text>
</comment>
<gene>
    <name evidence="1" type="ORF">KQI20_00740</name>
</gene>
<name>A0ABS6DUK1_9FIRM</name>
<dbReference type="Proteomes" id="UP001196301">
    <property type="component" value="Unassembled WGS sequence"/>
</dbReference>
<proteinExistence type="predicted"/>
<sequence length="46" mass="5447">MDISIMADELINYYLIIAHKDISDSLKEKSEEEIKTLYYDTFGEEE</sequence>
<dbReference type="EMBL" id="JAHLOQ010000001">
    <property type="protein sequence ID" value="MBU5334952.1"/>
    <property type="molecule type" value="Genomic_DNA"/>
</dbReference>
<keyword evidence="2" id="KW-1185">Reference proteome</keyword>
<reference evidence="1 2" key="1">
    <citation type="submission" date="2021-06" db="EMBL/GenBank/DDBJ databases">
        <authorList>
            <person name="Sun Q."/>
            <person name="Li D."/>
        </authorList>
    </citation>
    <scope>NUCLEOTIDE SEQUENCE [LARGE SCALE GENOMIC DNA]</scope>
    <source>
        <strain evidence="1 2">N19</strain>
    </source>
</reference>
<evidence type="ECO:0000313" key="2">
    <source>
        <dbReference type="Proteomes" id="UP001196301"/>
    </source>
</evidence>
<protein>
    <submittedName>
        <fullName evidence="1">Uncharacterized protein</fullName>
    </submittedName>
</protein>
<organism evidence="1 2">
    <name type="scientific">Intestinibacter bartlettii</name>
    <dbReference type="NCBI Taxonomy" id="261299"/>
    <lineage>
        <taxon>Bacteria</taxon>
        <taxon>Bacillati</taxon>
        <taxon>Bacillota</taxon>
        <taxon>Clostridia</taxon>
        <taxon>Peptostreptococcales</taxon>
        <taxon>Peptostreptococcaceae</taxon>
        <taxon>Intestinibacter</taxon>
    </lineage>
</organism>
<evidence type="ECO:0000313" key="1">
    <source>
        <dbReference type="EMBL" id="MBU5334952.1"/>
    </source>
</evidence>